<proteinExistence type="predicted"/>
<evidence type="ECO:0000313" key="7">
    <source>
        <dbReference type="EMBL" id="WWQ59724.1"/>
    </source>
</evidence>
<keyword evidence="5 6" id="KW-0472">Membrane</keyword>
<name>A0AAX4KYC9_9CREN</name>
<dbReference type="EMBL" id="CP146016">
    <property type="protein sequence ID" value="WWQ59724.1"/>
    <property type="molecule type" value="Genomic_DNA"/>
</dbReference>
<keyword evidence="2" id="KW-1003">Cell membrane</keyword>
<dbReference type="RefSeq" id="WP_338599260.1">
    <property type="nucleotide sequence ID" value="NZ_CP146016.1"/>
</dbReference>
<feature type="transmembrane region" description="Helical" evidence="6">
    <location>
        <begin position="53"/>
        <end position="73"/>
    </location>
</feature>
<sequence>MRNISDKDIIKIIGYIIRAILLFGIGVEIVVTIYDIVTSVIAHNISTLTNTTITGPLLILVIIELYIAINNYLLGKERSITNVIDAGISFFVREIILELFSESYDVTKLLILAGIVGILAFSRFISNK</sequence>
<comment type="subcellular location">
    <subcellularLocation>
        <location evidence="1">Cell membrane</location>
        <topology evidence="1">Multi-pass membrane protein</topology>
    </subcellularLocation>
</comment>
<evidence type="ECO:0000256" key="6">
    <source>
        <dbReference type="SAM" id="Phobius"/>
    </source>
</evidence>
<gene>
    <name evidence="7" type="ORF">V6M85_09585</name>
</gene>
<evidence type="ECO:0000256" key="2">
    <source>
        <dbReference type="ARBA" id="ARBA00022475"/>
    </source>
</evidence>
<feature type="transmembrane region" description="Helical" evidence="6">
    <location>
        <begin position="12"/>
        <end position="33"/>
    </location>
</feature>
<keyword evidence="3 6" id="KW-0812">Transmembrane</keyword>
<dbReference type="GeneID" id="89337020"/>
<evidence type="ECO:0000256" key="4">
    <source>
        <dbReference type="ARBA" id="ARBA00022989"/>
    </source>
</evidence>
<protein>
    <submittedName>
        <fullName evidence="7">Phosphate-starvation-inducible PsiE family protein</fullName>
    </submittedName>
</protein>
<accession>A0AAX4KYC9</accession>
<evidence type="ECO:0000256" key="5">
    <source>
        <dbReference type="ARBA" id="ARBA00023136"/>
    </source>
</evidence>
<evidence type="ECO:0000313" key="8">
    <source>
        <dbReference type="Proteomes" id="UP001432202"/>
    </source>
</evidence>
<reference evidence="7 8" key="1">
    <citation type="submission" date="2024-02" db="EMBL/GenBank/DDBJ databases">
        <title>STSV induces naive adaptation in Sulfolobus.</title>
        <authorList>
            <person name="Xiang X."/>
            <person name="Song M."/>
        </authorList>
    </citation>
    <scope>NUCLEOTIDE SEQUENCE [LARGE SCALE GENOMIC DNA]</scope>
    <source>
        <strain evidence="7 8">RT2</strain>
    </source>
</reference>
<keyword evidence="4 6" id="KW-1133">Transmembrane helix</keyword>
<dbReference type="InterPro" id="IPR020948">
    <property type="entry name" value="P_starv_induced_PsiE-like"/>
</dbReference>
<dbReference type="GO" id="GO:0005886">
    <property type="term" value="C:plasma membrane"/>
    <property type="evidence" value="ECO:0007669"/>
    <property type="project" value="UniProtKB-SubCell"/>
</dbReference>
<feature type="transmembrane region" description="Helical" evidence="6">
    <location>
        <begin position="106"/>
        <end position="125"/>
    </location>
</feature>
<organism evidence="7 8">
    <name type="scientific">Sulfolobus tengchongensis</name>
    <dbReference type="NCBI Taxonomy" id="207809"/>
    <lineage>
        <taxon>Archaea</taxon>
        <taxon>Thermoproteota</taxon>
        <taxon>Thermoprotei</taxon>
        <taxon>Sulfolobales</taxon>
        <taxon>Sulfolobaceae</taxon>
        <taxon>Sulfolobus</taxon>
    </lineage>
</organism>
<evidence type="ECO:0000256" key="3">
    <source>
        <dbReference type="ARBA" id="ARBA00022692"/>
    </source>
</evidence>
<dbReference type="Pfam" id="PF06146">
    <property type="entry name" value="PsiE"/>
    <property type="match status" value="1"/>
</dbReference>
<dbReference type="AlphaFoldDB" id="A0AAX4KYC9"/>
<keyword evidence="8" id="KW-1185">Reference proteome</keyword>
<dbReference type="Proteomes" id="UP001432202">
    <property type="component" value="Chromosome"/>
</dbReference>
<evidence type="ECO:0000256" key="1">
    <source>
        <dbReference type="ARBA" id="ARBA00004651"/>
    </source>
</evidence>